<dbReference type="eggNOG" id="COG2214">
    <property type="taxonomic scope" value="Bacteria"/>
</dbReference>
<dbReference type="InterPro" id="IPR001623">
    <property type="entry name" value="DnaJ_domain"/>
</dbReference>
<evidence type="ECO:0000259" key="2">
    <source>
        <dbReference type="PROSITE" id="PS50076"/>
    </source>
</evidence>
<evidence type="ECO:0000313" key="3">
    <source>
        <dbReference type="EMBL" id="AGH95829.1"/>
    </source>
</evidence>
<gene>
    <name evidence="3" type="ORF">A11Q_1613</name>
</gene>
<dbReference type="Gene3D" id="1.10.287.110">
    <property type="entry name" value="DnaJ domain"/>
    <property type="match status" value="1"/>
</dbReference>
<dbReference type="PROSITE" id="PS50076">
    <property type="entry name" value="DNAJ_2"/>
    <property type="match status" value="1"/>
</dbReference>
<reference evidence="3 4" key="1">
    <citation type="journal article" date="2013" name="ISME J.">
        <title>By their genes ye shall know them: genomic signatures of predatory bacteria.</title>
        <authorList>
            <person name="Pasternak Z."/>
            <person name="Pietrokovski S."/>
            <person name="Rotem O."/>
            <person name="Gophna U."/>
            <person name="Lurie-Weinberger M.N."/>
            <person name="Jurkevitch E."/>
        </authorList>
    </citation>
    <scope>NUCLEOTIDE SEQUENCE [LARGE SCALE GENOMIC DNA]</scope>
    <source>
        <strain evidence="3 4">JSS</strain>
    </source>
</reference>
<sequence>MTQDQNDTSVDFTSGWESHHDPYGLAQLLGQISIQRPSAHYTTMGRAQKAYPRPSLRPQAPKSPEFTPEYNRSDRQAHNLTPEQLQAYSALKAYAPSLNDNFDLHELKSAYRRSVLSTHPDRGGNSESFHLVKKSYQILSSLVTK</sequence>
<keyword evidence="4" id="KW-1185">Reference proteome</keyword>
<proteinExistence type="predicted"/>
<evidence type="ECO:0000313" key="4">
    <source>
        <dbReference type="Proteomes" id="UP000012040"/>
    </source>
</evidence>
<dbReference type="Proteomes" id="UP000012040">
    <property type="component" value="Chromosome"/>
</dbReference>
<dbReference type="PATRIC" id="fig|1184267.3.peg.1634"/>
<organism evidence="3 4">
    <name type="scientific">Pseudobdellovibrio exovorus JSS</name>
    <dbReference type="NCBI Taxonomy" id="1184267"/>
    <lineage>
        <taxon>Bacteria</taxon>
        <taxon>Pseudomonadati</taxon>
        <taxon>Bdellovibrionota</taxon>
        <taxon>Bdellovibrionia</taxon>
        <taxon>Bdellovibrionales</taxon>
        <taxon>Pseudobdellovibrionaceae</taxon>
        <taxon>Pseudobdellovibrio</taxon>
    </lineage>
</organism>
<protein>
    <recommendedName>
        <fullName evidence="2">J domain-containing protein</fullName>
    </recommendedName>
</protein>
<dbReference type="Pfam" id="PF00226">
    <property type="entry name" value="DnaJ"/>
    <property type="match status" value="1"/>
</dbReference>
<feature type="region of interest" description="Disordered" evidence="1">
    <location>
        <begin position="39"/>
        <end position="74"/>
    </location>
</feature>
<dbReference type="EMBL" id="CP003537">
    <property type="protein sequence ID" value="AGH95829.1"/>
    <property type="molecule type" value="Genomic_DNA"/>
</dbReference>
<dbReference type="KEGG" id="bex:A11Q_1613"/>
<name>M4VRL9_9BACT</name>
<dbReference type="InterPro" id="IPR036869">
    <property type="entry name" value="J_dom_sf"/>
</dbReference>
<dbReference type="CDD" id="cd06257">
    <property type="entry name" value="DnaJ"/>
    <property type="match status" value="1"/>
</dbReference>
<accession>M4VRL9</accession>
<dbReference type="AlphaFoldDB" id="M4VRL9"/>
<dbReference type="HOGENOM" id="CLU_1783089_0_0_7"/>
<feature type="domain" description="J" evidence="2">
    <location>
        <begin position="86"/>
        <end position="145"/>
    </location>
</feature>
<evidence type="ECO:0000256" key="1">
    <source>
        <dbReference type="SAM" id="MobiDB-lite"/>
    </source>
</evidence>
<dbReference type="SUPFAM" id="SSF46565">
    <property type="entry name" value="Chaperone J-domain"/>
    <property type="match status" value="1"/>
</dbReference>